<dbReference type="GO" id="GO:0005737">
    <property type="term" value="C:cytoplasm"/>
    <property type="evidence" value="ECO:0007669"/>
    <property type="project" value="UniProtKB-SubCell"/>
</dbReference>
<dbReference type="Gene3D" id="2.30.42.10">
    <property type="match status" value="3"/>
</dbReference>
<feature type="compositionally biased region" description="Polar residues" evidence="4">
    <location>
        <begin position="372"/>
        <end position="400"/>
    </location>
</feature>
<evidence type="ECO:0000313" key="7">
    <source>
        <dbReference type="Proteomes" id="UP000242913"/>
    </source>
</evidence>
<dbReference type="PROSITE" id="PS50106">
    <property type="entry name" value="PDZ"/>
    <property type="match status" value="3"/>
</dbReference>
<sequence length="540" mass="58884">MKYFSCGSLHSGDRILAVDNILLESCTVEEAMRLLQRSGDIVKLRVRKGLTSEQENHDAVQSLIYSIELNRNGGPLGITIASSGERYEPVLISHLAPGGLAEKTGAIRIGDRILAVNNESVEGMKAADVMHLLQQCTDLVTIKIMRIFDQSTAHSTGSWHLSNSTQADKIRLQHHIAMSDSYSETSEKIGTPIQSIDSAVESLDDSPGNMPKYHSGAQRYVIDEQIPNTSLNYVEEQVDYERITYPSSSAHSSGLSGPFGGESRKKPSVCWMEQGQIEVLEALETVGEAAMLRKLEECTTGTNGTTMTTTSYTHSNPLITRCHEPAIVQRSDLRLPCGDTIGRQSYPFTSSTGVLVRPMPSPSVNPKFAKHATQQSQYSSNDRMDSLSLSNDSQTSTSLGDISYHMVPPKPPRYGTGEIHGLSVLSEPSNTRNSISDRISPRSIHDLSRSKNKLSQPSTALVLHELSSKTFAPAISGGTTHQVRLRKDPSTNSFGFSVSDGVGDNAGVFINEILPGGPADRCGQILPYDKILQVLYLLFF</sequence>
<keyword evidence="7" id="KW-1185">Reference proteome</keyword>
<protein>
    <recommendedName>
        <fullName evidence="5">PDZ domain-containing protein</fullName>
    </recommendedName>
</protein>
<dbReference type="Proteomes" id="UP000242913">
    <property type="component" value="Unassembled WGS sequence"/>
</dbReference>
<evidence type="ECO:0000256" key="3">
    <source>
        <dbReference type="ARBA" id="ARBA00022737"/>
    </source>
</evidence>
<evidence type="ECO:0000256" key="1">
    <source>
        <dbReference type="ARBA" id="ARBA00004496"/>
    </source>
</evidence>
<feature type="domain" description="PDZ" evidence="5">
    <location>
        <begin position="66"/>
        <end position="148"/>
    </location>
</feature>
<dbReference type="PANTHER" id="PTHR46227">
    <property type="entry name" value="GLUTAMATE RECEPTOR-INTERACTING PROTEIN GRIP"/>
    <property type="match status" value="1"/>
</dbReference>
<comment type="subcellular location">
    <subcellularLocation>
        <location evidence="1">Cytoplasm</location>
    </subcellularLocation>
</comment>
<dbReference type="GO" id="GO:0098887">
    <property type="term" value="P:neurotransmitter receptor transport, endosome to postsynaptic membrane"/>
    <property type="evidence" value="ECO:0007669"/>
    <property type="project" value="TreeGrafter"/>
</dbReference>
<dbReference type="SUPFAM" id="SSF50156">
    <property type="entry name" value="PDZ domain-like"/>
    <property type="match status" value="3"/>
</dbReference>
<keyword evidence="2" id="KW-0963">Cytoplasm</keyword>
<feature type="domain" description="PDZ" evidence="5">
    <location>
        <begin position="482"/>
        <end position="534"/>
    </location>
</feature>
<dbReference type="SMART" id="SM00228">
    <property type="entry name" value="PDZ"/>
    <property type="match status" value="1"/>
</dbReference>
<dbReference type="AlphaFoldDB" id="A0A238BZ55"/>
<evidence type="ECO:0000256" key="2">
    <source>
        <dbReference type="ARBA" id="ARBA00022490"/>
    </source>
</evidence>
<evidence type="ECO:0000256" key="4">
    <source>
        <dbReference type="SAM" id="MobiDB-lite"/>
    </source>
</evidence>
<name>A0A238BZ55_9BILA</name>
<dbReference type="EMBL" id="KZ269985">
    <property type="protein sequence ID" value="OZC10523.1"/>
    <property type="molecule type" value="Genomic_DNA"/>
</dbReference>
<proteinExistence type="predicted"/>
<dbReference type="PANTHER" id="PTHR46227:SF2">
    <property type="entry name" value="FI03335P"/>
    <property type="match status" value="1"/>
</dbReference>
<evidence type="ECO:0000259" key="5">
    <source>
        <dbReference type="PROSITE" id="PS50106"/>
    </source>
</evidence>
<dbReference type="OrthoDB" id="75502at2759"/>
<keyword evidence="3" id="KW-0677">Repeat</keyword>
<dbReference type="Pfam" id="PF00595">
    <property type="entry name" value="PDZ"/>
    <property type="match status" value="2"/>
</dbReference>
<gene>
    <name evidence="6" type="ORF">X798_02272</name>
</gene>
<reference evidence="6 7" key="1">
    <citation type="submission" date="2015-12" db="EMBL/GenBank/DDBJ databases">
        <title>Draft genome of the nematode, Onchocerca flexuosa.</title>
        <authorList>
            <person name="Mitreva M."/>
        </authorList>
    </citation>
    <scope>NUCLEOTIDE SEQUENCE [LARGE SCALE GENOMIC DNA]</scope>
    <source>
        <strain evidence="6">Red Deer</strain>
    </source>
</reference>
<accession>A0A238BZ55</accession>
<feature type="region of interest" description="Disordered" evidence="4">
    <location>
        <begin position="360"/>
        <end position="404"/>
    </location>
</feature>
<organism evidence="6 7">
    <name type="scientific">Onchocerca flexuosa</name>
    <dbReference type="NCBI Taxonomy" id="387005"/>
    <lineage>
        <taxon>Eukaryota</taxon>
        <taxon>Metazoa</taxon>
        <taxon>Ecdysozoa</taxon>
        <taxon>Nematoda</taxon>
        <taxon>Chromadorea</taxon>
        <taxon>Rhabditida</taxon>
        <taxon>Spirurina</taxon>
        <taxon>Spiruromorpha</taxon>
        <taxon>Filarioidea</taxon>
        <taxon>Onchocercidae</taxon>
        <taxon>Onchocerca</taxon>
    </lineage>
</organism>
<feature type="domain" description="PDZ" evidence="5">
    <location>
        <begin position="1"/>
        <end position="50"/>
    </location>
</feature>
<dbReference type="InterPro" id="IPR043545">
    <property type="entry name" value="GRIP1/2"/>
</dbReference>
<dbReference type="InterPro" id="IPR001478">
    <property type="entry name" value="PDZ"/>
</dbReference>
<evidence type="ECO:0000313" key="6">
    <source>
        <dbReference type="EMBL" id="OZC10523.1"/>
    </source>
</evidence>
<dbReference type="InterPro" id="IPR036034">
    <property type="entry name" value="PDZ_sf"/>
</dbReference>